<evidence type="ECO:0000256" key="3">
    <source>
        <dbReference type="PROSITE-ProRule" id="PRU00464"/>
    </source>
</evidence>
<dbReference type="Pfam" id="PF01230">
    <property type="entry name" value="HIT"/>
    <property type="match status" value="1"/>
</dbReference>
<evidence type="ECO:0000256" key="2">
    <source>
        <dbReference type="PIRSR" id="PIRSR601310-3"/>
    </source>
</evidence>
<dbReference type="PROSITE" id="PS51084">
    <property type="entry name" value="HIT_2"/>
    <property type="match status" value="1"/>
</dbReference>
<organism evidence="5 6">
    <name type="scientific">Pseudonocardia thermophila</name>
    <dbReference type="NCBI Taxonomy" id="1848"/>
    <lineage>
        <taxon>Bacteria</taxon>
        <taxon>Bacillati</taxon>
        <taxon>Actinomycetota</taxon>
        <taxon>Actinomycetes</taxon>
        <taxon>Pseudonocardiales</taxon>
        <taxon>Pseudonocardiaceae</taxon>
        <taxon>Pseudonocardia</taxon>
    </lineage>
</organism>
<evidence type="ECO:0000256" key="1">
    <source>
        <dbReference type="PIRSR" id="PIRSR601310-1"/>
    </source>
</evidence>
<feature type="active site" description="Tele-AMP-histidine intermediate" evidence="1">
    <location>
        <position position="93"/>
    </location>
</feature>
<dbReference type="EMBL" id="FRAP01000030">
    <property type="protein sequence ID" value="SHL47680.1"/>
    <property type="molecule type" value="Genomic_DNA"/>
</dbReference>
<dbReference type="InterPro" id="IPR001310">
    <property type="entry name" value="Histidine_triad_HIT"/>
</dbReference>
<dbReference type="STRING" id="1848.SAMN05443637_13072"/>
<reference evidence="5 6" key="1">
    <citation type="submission" date="2016-11" db="EMBL/GenBank/DDBJ databases">
        <authorList>
            <person name="Jaros S."/>
            <person name="Januszkiewicz K."/>
            <person name="Wedrychowicz H."/>
        </authorList>
    </citation>
    <scope>NUCLEOTIDE SEQUENCE [LARGE SCALE GENOMIC DNA]</scope>
    <source>
        <strain evidence="5 6">DSM 43832</strain>
    </source>
</reference>
<feature type="short sequence motif" description="Histidine triad motif" evidence="2 3">
    <location>
        <begin position="91"/>
        <end position="95"/>
    </location>
</feature>
<name>A0A1M7AY48_PSETH</name>
<dbReference type="InterPro" id="IPR011146">
    <property type="entry name" value="HIT-like"/>
</dbReference>
<dbReference type="AlphaFoldDB" id="A0A1M7AY48"/>
<keyword evidence="6" id="KW-1185">Reference proteome</keyword>
<dbReference type="RefSeq" id="WP_073460418.1">
    <property type="nucleotide sequence ID" value="NZ_FRAP01000030.1"/>
</dbReference>
<dbReference type="Proteomes" id="UP000184363">
    <property type="component" value="Unassembled WGS sequence"/>
</dbReference>
<evidence type="ECO:0000313" key="6">
    <source>
        <dbReference type="Proteomes" id="UP000184363"/>
    </source>
</evidence>
<protein>
    <submittedName>
        <fullName evidence="5">Histidine triad (HIT) family protein</fullName>
    </submittedName>
</protein>
<dbReference type="GO" id="GO:0003824">
    <property type="term" value="F:catalytic activity"/>
    <property type="evidence" value="ECO:0007669"/>
    <property type="project" value="InterPro"/>
</dbReference>
<dbReference type="PRINTS" id="PR00332">
    <property type="entry name" value="HISTRIAD"/>
</dbReference>
<dbReference type="SUPFAM" id="SSF54197">
    <property type="entry name" value="HIT-like"/>
    <property type="match status" value="1"/>
</dbReference>
<proteinExistence type="predicted"/>
<sequence>MAGCAFCEIVAGRAPATIKRETPASVVIVPLAPVTDGHVLVIPRQHVADAATDPRVSADTMLDAAQYARDHYSQFNIITSAGEAASQSVFHLHLHVVPRAVNDMLMERRLQEVLHQ</sequence>
<accession>A0A1M7AY48</accession>
<gene>
    <name evidence="5" type="ORF">SAMN05443637_13072</name>
</gene>
<dbReference type="OrthoDB" id="9784774at2"/>
<evidence type="ECO:0000313" key="5">
    <source>
        <dbReference type="EMBL" id="SHL47680.1"/>
    </source>
</evidence>
<evidence type="ECO:0000259" key="4">
    <source>
        <dbReference type="PROSITE" id="PS51084"/>
    </source>
</evidence>
<dbReference type="GO" id="GO:0009117">
    <property type="term" value="P:nucleotide metabolic process"/>
    <property type="evidence" value="ECO:0007669"/>
    <property type="project" value="TreeGrafter"/>
</dbReference>
<feature type="domain" description="HIT" evidence="4">
    <location>
        <begin position="5"/>
        <end position="106"/>
    </location>
</feature>
<dbReference type="PANTHER" id="PTHR46648:SF1">
    <property type="entry name" value="ADENOSINE 5'-MONOPHOSPHORAMIDASE HNT1"/>
    <property type="match status" value="1"/>
</dbReference>
<dbReference type="Gene3D" id="3.30.428.10">
    <property type="entry name" value="HIT-like"/>
    <property type="match status" value="1"/>
</dbReference>
<dbReference type="InterPro" id="IPR036265">
    <property type="entry name" value="HIT-like_sf"/>
</dbReference>
<dbReference type="PANTHER" id="PTHR46648">
    <property type="entry name" value="HIT FAMILY PROTEIN 1"/>
    <property type="match status" value="1"/>
</dbReference>